<name>A0A9Q0CMY0_9POAL</name>
<dbReference type="InterPro" id="IPR045021">
    <property type="entry name" value="PSI1/2/3"/>
</dbReference>
<proteinExistence type="predicted"/>
<gene>
    <name evidence="4" type="ORF">LUZ63_004861</name>
</gene>
<feature type="region of interest" description="Disordered" evidence="1">
    <location>
        <begin position="53"/>
        <end position="73"/>
    </location>
</feature>
<dbReference type="PANTHER" id="PTHR31730:SF32">
    <property type="entry name" value="PROTEIN PSK SIMULATOR 1"/>
    <property type="match status" value="1"/>
</dbReference>
<evidence type="ECO:0000259" key="3">
    <source>
        <dbReference type="Pfam" id="PF11961"/>
    </source>
</evidence>
<evidence type="ECO:0000256" key="1">
    <source>
        <dbReference type="SAM" id="MobiDB-lite"/>
    </source>
</evidence>
<evidence type="ECO:0000313" key="4">
    <source>
        <dbReference type="EMBL" id="KAJ1696349.1"/>
    </source>
</evidence>
<sequence length="626" mass="70246">MGGVCSSATPLDRTPSELSFRAFQLVEDLKPFTYSKPPKKGNVTPIDEIIETETEPRQTSLSENKHQSPETMAPKEVQKLKGVTVKCTAARNSGSSKTAGVNIVGRVSNAGFGKAVEGLDLIMSGMSNLTPSTGFSSGSTAKGTAISILAFEVANTIMKGANLMHSLSKENVRYLNEVVFVSDGVQRLISSDTSELEQLVAADKRHELNVFAKEIVRFGNRCKDPQWHNLDRYFSKLDSEIMPQKQLKEIAKAEMQYLLNLVKNTAELYHEISSLDKFEQDFRQRYKDVSLADYERETMQIIEQELKTQKKHVKRLKKKSLWSKMLEDVIEKLVDIVHFLHLEIGRVFDVHYGKLENGSTNNRQSLGPAGLALHYANIITNIDVIVSRPSSVPSNTRDTLYQGLPPSIKSALKNRLQTMPLAPEVQVSQLRTLIDSTLQWLVPIATNTAKAHLGFGRVGEWANTGGEVYRKQNNPMRTEVTKIETLYHADKAKTEAYILDLLIWLHFLISQARPLHGGNRSPSKSPVQSPPKKKQLSLSLKPKKIGSSSSTANSNKEKQEKVFQLASNLTKYRGLSKSQEFDRNCDLKLKRNDRLSKSSGHWPPPVVDFETERIRVLDKLDRVDFC</sequence>
<dbReference type="Pfam" id="PF11961">
    <property type="entry name" value="DUF3475"/>
    <property type="match status" value="1"/>
</dbReference>
<accession>A0A9Q0CMY0</accession>
<dbReference type="InterPro" id="IPR021864">
    <property type="entry name" value="DUF3475"/>
</dbReference>
<keyword evidence="5" id="KW-1185">Reference proteome</keyword>
<dbReference type="GO" id="GO:0045927">
    <property type="term" value="P:positive regulation of growth"/>
    <property type="evidence" value="ECO:0007669"/>
    <property type="project" value="InterPro"/>
</dbReference>
<comment type="caution">
    <text evidence="4">The sequence shown here is derived from an EMBL/GenBank/DDBJ whole genome shotgun (WGS) entry which is preliminary data.</text>
</comment>
<dbReference type="InterPro" id="IPR007700">
    <property type="entry name" value="DUF668"/>
</dbReference>
<reference evidence="4" key="1">
    <citation type="journal article" date="2022" name="Cell">
        <title>Repeat-based holocentromeres influence genome architecture and karyotype evolution.</title>
        <authorList>
            <person name="Hofstatter P.G."/>
            <person name="Thangavel G."/>
            <person name="Lux T."/>
            <person name="Neumann P."/>
            <person name="Vondrak T."/>
            <person name="Novak P."/>
            <person name="Zhang M."/>
            <person name="Costa L."/>
            <person name="Castellani M."/>
            <person name="Scott A."/>
            <person name="Toegelov H."/>
            <person name="Fuchs J."/>
            <person name="Mata-Sucre Y."/>
            <person name="Dias Y."/>
            <person name="Vanzela A.L.L."/>
            <person name="Huettel B."/>
            <person name="Almeida C.C.S."/>
            <person name="Simkova H."/>
            <person name="Souza G."/>
            <person name="Pedrosa-Harand A."/>
            <person name="Macas J."/>
            <person name="Mayer K.F.X."/>
            <person name="Houben A."/>
            <person name="Marques A."/>
        </authorList>
    </citation>
    <scope>NUCLEOTIDE SEQUENCE</scope>
    <source>
        <strain evidence="4">RhyBre1mFocal</strain>
    </source>
</reference>
<evidence type="ECO:0000313" key="5">
    <source>
        <dbReference type="Proteomes" id="UP001151287"/>
    </source>
</evidence>
<feature type="domain" description="DUF3475" evidence="3">
    <location>
        <begin position="148"/>
        <end position="204"/>
    </location>
</feature>
<dbReference type="Pfam" id="PF05003">
    <property type="entry name" value="DUF668"/>
    <property type="match status" value="1"/>
</dbReference>
<organism evidence="4 5">
    <name type="scientific">Rhynchospora breviuscula</name>
    <dbReference type="NCBI Taxonomy" id="2022672"/>
    <lineage>
        <taxon>Eukaryota</taxon>
        <taxon>Viridiplantae</taxon>
        <taxon>Streptophyta</taxon>
        <taxon>Embryophyta</taxon>
        <taxon>Tracheophyta</taxon>
        <taxon>Spermatophyta</taxon>
        <taxon>Magnoliopsida</taxon>
        <taxon>Liliopsida</taxon>
        <taxon>Poales</taxon>
        <taxon>Cyperaceae</taxon>
        <taxon>Cyperoideae</taxon>
        <taxon>Rhynchosporeae</taxon>
        <taxon>Rhynchospora</taxon>
    </lineage>
</organism>
<dbReference type="Proteomes" id="UP001151287">
    <property type="component" value="Unassembled WGS sequence"/>
</dbReference>
<evidence type="ECO:0000259" key="2">
    <source>
        <dbReference type="Pfam" id="PF05003"/>
    </source>
</evidence>
<dbReference type="EMBL" id="JAMQYH010000002">
    <property type="protein sequence ID" value="KAJ1696349.1"/>
    <property type="molecule type" value="Genomic_DNA"/>
</dbReference>
<protein>
    <submittedName>
        <fullName evidence="4">Uncharacterized protein</fullName>
    </submittedName>
</protein>
<dbReference type="PANTHER" id="PTHR31730">
    <property type="entry name" value="OS01G0873900 PROTEIN"/>
    <property type="match status" value="1"/>
</dbReference>
<dbReference type="AlphaFoldDB" id="A0A9Q0CMY0"/>
<dbReference type="OrthoDB" id="640149at2759"/>
<feature type="domain" description="DUF668" evidence="2">
    <location>
        <begin position="366"/>
        <end position="450"/>
    </location>
</feature>
<feature type="region of interest" description="Disordered" evidence="1">
    <location>
        <begin position="516"/>
        <end position="559"/>
    </location>
</feature>